<dbReference type="GO" id="GO:0033387">
    <property type="term" value="P:putrescine biosynthetic process from arginine, via ornithine"/>
    <property type="evidence" value="ECO:0007669"/>
    <property type="project" value="TreeGrafter"/>
</dbReference>
<comment type="caution">
    <text evidence="11">The sequence shown here is derived from an EMBL/GenBank/DDBJ whole genome shotgun (WGS) entry which is preliminary data.</text>
</comment>
<dbReference type="EC" id="4.1.1.17" evidence="6"/>
<dbReference type="OrthoDB" id="5034579at2759"/>
<dbReference type="Pfam" id="PF02784">
    <property type="entry name" value="Orn_Arg_deC_N"/>
    <property type="match status" value="1"/>
</dbReference>
<dbReference type="STRING" id="133412.A0A1R1XP06"/>
<dbReference type="InterPro" id="IPR000183">
    <property type="entry name" value="Orn/DAP/Arg_de-COase"/>
</dbReference>
<dbReference type="PANTHER" id="PTHR11482:SF6">
    <property type="entry name" value="ORNITHINE DECARBOXYLASE 1-RELATED"/>
    <property type="match status" value="1"/>
</dbReference>
<comment type="cofactor">
    <cofactor evidence="1 9">
        <name>pyridoxal 5'-phosphate</name>
        <dbReference type="ChEBI" id="CHEBI:597326"/>
    </cofactor>
</comment>
<accession>A0A1R1XP06</accession>
<evidence type="ECO:0000313" key="11">
    <source>
        <dbReference type="EMBL" id="OMJ16367.1"/>
    </source>
</evidence>
<dbReference type="FunFam" id="3.20.20.10:FF:000005">
    <property type="entry name" value="Ornithine decarboxylase"/>
    <property type="match status" value="1"/>
</dbReference>
<reference evidence="11 12" key="1">
    <citation type="submission" date="2017-01" db="EMBL/GenBank/DDBJ databases">
        <authorList>
            <person name="Mah S.A."/>
            <person name="Swanson W.J."/>
            <person name="Moy G.W."/>
            <person name="Vacquier V.D."/>
        </authorList>
    </citation>
    <scope>NUCLEOTIDE SEQUENCE [LARGE SCALE GENOMIC DNA]</scope>
    <source>
        <strain evidence="11 12">GSMNP</strain>
    </source>
</reference>
<dbReference type="InterPro" id="IPR022644">
    <property type="entry name" value="De-COase2_N"/>
</dbReference>
<dbReference type="PRINTS" id="PR01179">
    <property type="entry name" value="ODADCRBXLASE"/>
</dbReference>
<dbReference type="AlphaFoldDB" id="A0A1R1XP06"/>
<name>A0A1R1XP06_9FUNG</name>
<dbReference type="SUPFAM" id="SSF50621">
    <property type="entry name" value="Alanine racemase C-terminal domain-like"/>
    <property type="match status" value="1"/>
</dbReference>
<organism evidence="11 12">
    <name type="scientific">Smittium culicis</name>
    <dbReference type="NCBI Taxonomy" id="133412"/>
    <lineage>
        <taxon>Eukaryota</taxon>
        <taxon>Fungi</taxon>
        <taxon>Fungi incertae sedis</taxon>
        <taxon>Zoopagomycota</taxon>
        <taxon>Kickxellomycotina</taxon>
        <taxon>Harpellomycetes</taxon>
        <taxon>Harpellales</taxon>
        <taxon>Legeriomycetaceae</taxon>
        <taxon>Smittium</taxon>
    </lineage>
</organism>
<dbReference type="CDD" id="cd00622">
    <property type="entry name" value="PLPDE_III_ODC"/>
    <property type="match status" value="1"/>
</dbReference>
<proteinExistence type="inferred from homology"/>
<gene>
    <name evidence="11" type="ORF">AYI70_g6656</name>
</gene>
<dbReference type="InterPro" id="IPR029066">
    <property type="entry name" value="PLP-binding_barrel"/>
</dbReference>
<evidence type="ECO:0000256" key="1">
    <source>
        <dbReference type="ARBA" id="ARBA00001933"/>
    </source>
</evidence>
<dbReference type="PRINTS" id="PR01182">
    <property type="entry name" value="ORNDCRBXLASE"/>
</dbReference>
<comment type="similarity">
    <text evidence="2">Belongs to the Orn/Lys/Arg decarboxylase class-II family.</text>
</comment>
<evidence type="ECO:0000256" key="6">
    <source>
        <dbReference type="ARBA" id="ARBA00034138"/>
    </source>
</evidence>
<feature type="active site" description="Proton donor" evidence="9">
    <location>
        <position position="400"/>
    </location>
</feature>
<feature type="modified residue" description="N6-(pyridoxal phosphate)lysine" evidence="9">
    <location>
        <position position="90"/>
    </location>
</feature>
<dbReference type="InterPro" id="IPR022653">
    <property type="entry name" value="De-COase2_pyr-phos_BS"/>
</dbReference>
<comment type="pathway">
    <text evidence="5">Amine and polyamine biosynthesis; putrescine biosynthesis via L-ornithine pathway; putrescine from L-ornithine: step 1/1.</text>
</comment>
<dbReference type="PANTHER" id="PTHR11482">
    <property type="entry name" value="ARGININE/DIAMINOPIMELATE/ORNITHINE DECARBOXYLASE"/>
    <property type="match status" value="1"/>
</dbReference>
<evidence type="ECO:0000256" key="9">
    <source>
        <dbReference type="PIRSR" id="PIRSR600183-50"/>
    </source>
</evidence>
<dbReference type="Proteomes" id="UP000187283">
    <property type="component" value="Unassembled WGS sequence"/>
</dbReference>
<evidence type="ECO:0000259" key="10">
    <source>
        <dbReference type="Pfam" id="PF02784"/>
    </source>
</evidence>
<dbReference type="Gene3D" id="2.40.37.10">
    <property type="entry name" value="Lyase, Ornithine Decarboxylase, Chain A, domain 1"/>
    <property type="match status" value="1"/>
</dbReference>
<dbReference type="InterPro" id="IPR009006">
    <property type="entry name" value="Ala_racemase/Decarboxylase_C"/>
</dbReference>
<dbReference type="InterPro" id="IPR022657">
    <property type="entry name" value="De-COase2_CS"/>
</dbReference>
<evidence type="ECO:0000256" key="3">
    <source>
        <dbReference type="ARBA" id="ARBA00022898"/>
    </source>
</evidence>
<dbReference type="PROSITE" id="PS00879">
    <property type="entry name" value="ODR_DC_2_2"/>
    <property type="match status" value="1"/>
</dbReference>
<evidence type="ECO:0000256" key="4">
    <source>
        <dbReference type="ARBA" id="ARBA00023239"/>
    </source>
</evidence>
<keyword evidence="4" id="KW-0456">Lyase</keyword>
<evidence type="ECO:0000313" key="12">
    <source>
        <dbReference type="Proteomes" id="UP000187283"/>
    </source>
</evidence>
<dbReference type="GO" id="GO:0004586">
    <property type="term" value="F:ornithine decarboxylase activity"/>
    <property type="evidence" value="ECO:0007669"/>
    <property type="project" value="UniProtKB-EC"/>
</dbReference>
<evidence type="ECO:0000256" key="5">
    <source>
        <dbReference type="ARBA" id="ARBA00034115"/>
    </source>
</evidence>
<keyword evidence="12" id="KW-1185">Reference proteome</keyword>
<dbReference type="EMBL" id="LSSN01002362">
    <property type="protein sequence ID" value="OMJ16367.1"/>
    <property type="molecule type" value="Genomic_DNA"/>
</dbReference>
<dbReference type="Gene3D" id="3.20.20.10">
    <property type="entry name" value="Alanine racemase"/>
    <property type="match status" value="1"/>
</dbReference>
<comment type="subunit">
    <text evidence="7">Homodimer. Only the dimer is catalytically active, as the active sites are constructed of residues from both monomers.</text>
</comment>
<dbReference type="InterPro" id="IPR002433">
    <property type="entry name" value="Orn_de-COase"/>
</dbReference>
<dbReference type="SUPFAM" id="SSF51419">
    <property type="entry name" value="PLP-binding barrel"/>
    <property type="match status" value="1"/>
</dbReference>
<evidence type="ECO:0000256" key="2">
    <source>
        <dbReference type="ARBA" id="ARBA00008872"/>
    </source>
</evidence>
<evidence type="ECO:0000256" key="8">
    <source>
        <dbReference type="ARBA" id="ARBA00049127"/>
    </source>
</evidence>
<sequence length="453" mass="49490">MSLETSSLGPMTKSNVSTTVDTSTVDYVSKDQILQGLPLNQSSLTKVLRELTMNIDSEDSFFVADIGEVYSQFESWVTELPRVIPHFAVKSNPDPAIIKILASLGTGFDCASKAEIKLILDAGVSPDRIIYAHPCKPTSHLLYAKLNDVQLMTFDNENELHKISAKYPSAKIVLRIGTDDSNSLCRLSLKFGAPMSSTFSLLKTAKLLNLDVVGVSFHVGSGCNDDNAFTEAITNARTVFDQASQLGYNLSILDIGGGFPSPKQRDGVEFKTIASNINNMLDKLFPPSMNIKIISEPGRFFSSSPFSLAVNVTSKRAISNDSDSSLQAVPSTSSPSPSNSDDTSFMYYINDGVYGSFNCIMFDHQIVYPQVLVRNGSFELNNMDLQSTTHYNSSIWGPTCDSIDCVASSVSLPELFVGDWILFQNMGAYTGSAASKFNGFEPSQVYYYNSKKL</sequence>
<dbReference type="PROSITE" id="PS00878">
    <property type="entry name" value="ODR_DC_2_1"/>
    <property type="match status" value="1"/>
</dbReference>
<protein>
    <recommendedName>
        <fullName evidence="6">ornithine decarboxylase</fullName>
        <ecNumber evidence="6">4.1.1.17</ecNumber>
    </recommendedName>
</protein>
<evidence type="ECO:0000256" key="7">
    <source>
        <dbReference type="ARBA" id="ARBA00046672"/>
    </source>
</evidence>
<dbReference type="GO" id="GO:0005737">
    <property type="term" value="C:cytoplasm"/>
    <property type="evidence" value="ECO:0007669"/>
    <property type="project" value="TreeGrafter"/>
</dbReference>
<comment type="catalytic activity">
    <reaction evidence="8">
        <text>L-ornithine + H(+) = putrescine + CO2</text>
        <dbReference type="Rhea" id="RHEA:22964"/>
        <dbReference type="ChEBI" id="CHEBI:15378"/>
        <dbReference type="ChEBI" id="CHEBI:16526"/>
        <dbReference type="ChEBI" id="CHEBI:46911"/>
        <dbReference type="ChEBI" id="CHEBI:326268"/>
        <dbReference type="EC" id="4.1.1.17"/>
    </reaction>
</comment>
<keyword evidence="3 9" id="KW-0663">Pyridoxal phosphate</keyword>
<feature type="domain" description="Orn/DAP/Arg decarboxylase 2 N-terminal" evidence="10">
    <location>
        <begin position="67"/>
        <end position="302"/>
    </location>
</feature>